<dbReference type="Pfam" id="PF00004">
    <property type="entry name" value="AAA"/>
    <property type="match status" value="1"/>
</dbReference>
<organism evidence="3 4">
    <name type="scientific">Aureococcus anophagefferens</name>
    <name type="common">Harmful bloom alga</name>
    <dbReference type="NCBI Taxonomy" id="44056"/>
    <lineage>
        <taxon>Eukaryota</taxon>
        <taxon>Sar</taxon>
        <taxon>Stramenopiles</taxon>
        <taxon>Ochrophyta</taxon>
        <taxon>Pelagophyceae</taxon>
        <taxon>Pelagomonadales</taxon>
        <taxon>Pelagomonadaceae</taxon>
        <taxon>Aureococcus</taxon>
    </lineage>
</organism>
<evidence type="ECO:0000256" key="1">
    <source>
        <dbReference type="SAM" id="MobiDB-lite"/>
    </source>
</evidence>
<dbReference type="PANTHER" id="PTHR23076:SF97">
    <property type="entry name" value="ATP-DEPENDENT ZINC METALLOPROTEASE YME1L1"/>
    <property type="match status" value="1"/>
</dbReference>
<sequence length="300" mass="31572">MAGSSSGDALLRSLRYSYRCVVAAVGAACRPGGAARCDAAGADGHAPELLSRVVDDAAAGRVDRVLIGAETLEVWAADAKLYDAAMVPWLDVSWLAERLGSHGVGFGALKKAPAAPDPAERRARGGPQGHRAPGARVADEAQCAFLSCSASAFVELLVGRGAARVRDLFKRARSMAPCVVFIGEIGHAIAKARGLLGQSDEREQTLNQILCELDGFDAKADDSELVILLAAANRPERSSTRRSSRRAASTARHRPLPDEDGREAILRVHGATIRLDAAADLRARAVAKGKDGKAALRRNV</sequence>
<evidence type="ECO:0000259" key="2">
    <source>
        <dbReference type="Pfam" id="PF00004"/>
    </source>
</evidence>
<feature type="region of interest" description="Disordered" evidence="1">
    <location>
        <begin position="238"/>
        <end position="263"/>
    </location>
</feature>
<evidence type="ECO:0000313" key="3">
    <source>
        <dbReference type="EMBL" id="KAK7242254.1"/>
    </source>
</evidence>
<dbReference type="PANTHER" id="PTHR23076">
    <property type="entry name" value="METALLOPROTEASE M41 FTSH"/>
    <property type="match status" value="1"/>
</dbReference>
<protein>
    <submittedName>
        <fullName evidence="3">Metalloendopeptidase</fullName>
    </submittedName>
</protein>
<dbReference type="InterPro" id="IPR003959">
    <property type="entry name" value="ATPase_AAA_core"/>
</dbReference>
<comment type="caution">
    <text evidence="3">The sequence shown here is derived from an EMBL/GenBank/DDBJ whole genome shotgun (WGS) entry which is preliminary data.</text>
</comment>
<name>A0ABR1G124_AURAN</name>
<dbReference type="SUPFAM" id="SSF52540">
    <property type="entry name" value="P-loop containing nucleoside triphosphate hydrolases"/>
    <property type="match status" value="1"/>
</dbReference>
<dbReference type="Gene3D" id="3.40.50.300">
    <property type="entry name" value="P-loop containing nucleotide triphosphate hydrolases"/>
    <property type="match status" value="1"/>
</dbReference>
<reference evidence="3 4" key="1">
    <citation type="submission" date="2024-03" db="EMBL/GenBank/DDBJ databases">
        <title>Aureococcus anophagefferens CCMP1851 and Kratosvirus quantuckense: Draft genome of a second virus-susceptible host strain in the model system.</title>
        <authorList>
            <person name="Chase E."/>
            <person name="Truchon A.R."/>
            <person name="Schepens W."/>
            <person name="Wilhelm S.W."/>
        </authorList>
    </citation>
    <scope>NUCLEOTIDE SEQUENCE [LARGE SCALE GENOMIC DNA]</scope>
    <source>
        <strain evidence="3 4">CCMP1851</strain>
    </source>
</reference>
<keyword evidence="4" id="KW-1185">Reference proteome</keyword>
<evidence type="ECO:0000313" key="4">
    <source>
        <dbReference type="Proteomes" id="UP001363151"/>
    </source>
</evidence>
<dbReference type="EMBL" id="JBBJCI010000146">
    <property type="protein sequence ID" value="KAK7242254.1"/>
    <property type="molecule type" value="Genomic_DNA"/>
</dbReference>
<dbReference type="InterPro" id="IPR027417">
    <property type="entry name" value="P-loop_NTPase"/>
</dbReference>
<dbReference type="Gene3D" id="1.10.8.60">
    <property type="match status" value="1"/>
</dbReference>
<accession>A0ABR1G124</accession>
<proteinExistence type="predicted"/>
<feature type="region of interest" description="Disordered" evidence="1">
    <location>
        <begin position="112"/>
        <end position="133"/>
    </location>
</feature>
<dbReference type="Proteomes" id="UP001363151">
    <property type="component" value="Unassembled WGS sequence"/>
</dbReference>
<gene>
    <name evidence="3" type="ORF">SO694_00013343</name>
</gene>
<feature type="domain" description="ATPase AAA-type core" evidence="2">
    <location>
        <begin position="137"/>
        <end position="239"/>
    </location>
</feature>